<dbReference type="EMBL" id="CP036269">
    <property type="protein sequence ID" value="QDT41265.1"/>
    <property type="molecule type" value="Genomic_DNA"/>
</dbReference>
<evidence type="ECO:0000313" key="2">
    <source>
        <dbReference type="Proteomes" id="UP000317171"/>
    </source>
</evidence>
<name>A0A517RBM3_9PLAN</name>
<organism evidence="1 2">
    <name type="scientific">Gimesia alba</name>
    <dbReference type="NCBI Taxonomy" id="2527973"/>
    <lineage>
        <taxon>Bacteria</taxon>
        <taxon>Pseudomonadati</taxon>
        <taxon>Planctomycetota</taxon>
        <taxon>Planctomycetia</taxon>
        <taxon>Planctomycetales</taxon>
        <taxon>Planctomycetaceae</taxon>
        <taxon>Gimesia</taxon>
    </lineage>
</organism>
<dbReference type="RefSeq" id="WP_145212584.1">
    <property type="nucleotide sequence ID" value="NZ_CP036269.1"/>
</dbReference>
<dbReference type="AlphaFoldDB" id="A0A517RBM3"/>
<evidence type="ECO:0000313" key="1">
    <source>
        <dbReference type="EMBL" id="QDT41265.1"/>
    </source>
</evidence>
<dbReference type="Proteomes" id="UP000317171">
    <property type="component" value="Chromosome"/>
</dbReference>
<proteinExistence type="predicted"/>
<keyword evidence="2" id="KW-1185">Reference proteome</keyword>
<reference evidence="1 2" key="1">
    <citation type="submission" date="2019-02" db="EMBL/GenBank/DDBJ databases">
        <title>Deep-cultivation of Planctomycetes and their phenomic and genomic characterization uncovers novel biology.</title>
        <authorList>
            <person name="Wiegand S."/>
            <person name="Jogler M."/>
            <person name="Boedeker C."/>
            <person name="Pinto D."/>
            <person name="Vollmers J."/>
            <person name="Rivas-Marin E."/>
            <person name="Kohn T."/>
            <person name="Peeters S.H."/>
            <person name="Heuer A."/>
            <person name="Rast P."/>
            <person name="Oberbeckmann S."/>
            <person name="Bunk B."/>
            <person name="Jeske O."/>
            <person name="Meyerdierks A."/>
            <person name="Storesund J.E."/>
            <person name="Kallscheuer N."/>
            <person name="Luecker S."/>
            <person name="Lage O.M."/>
            <person name="Pohl T."/>
            <person name="Merkel B.J."/>
            <person name="Hornburger P."/>
            <person name="Mueller R.-W."/>
            <person name="Bruemmer F."/>
            <person name="Labrenz M."/>
            <person name="Spormann A.M."/>
            <person name="Op den Camp H."/>
            <person name="Overmann J."/>
            <person name="Amann R."/>
            <person name="Jetten M.S.M."/>
            <person name="Mascher T."/>
            <person name="Medema M.H."/>
            <person name="Devos D.P."/>
            <person name="Kaster A.-K."/>
            <person name="Ovreas L."/>
            <person name="Rohde M."/>
            <person name="Galperin M.Y."/>
            <person name="Jogler C."/>
        </authorList>
    </citation>
    <scope>NUCLEOTIDE SEQUENCE [LARGE SCALE GENOMIC DNA]</scope>
    <source>
        <strain evidence="1 2">Pan241w</strain>
    </source>
</reference>
<sequence>MNFHSVLPFMKRDFLEGRGAVKRKGDFDVVRTVVGSVPQGAESGAGGVGNAPMCVDPHNFWRIPFEKSV</sequence>
<accession>A0A517RBM3</accession>
<dbReference type="KEGG" id="gaz:Pan241w_13250"/>
<gene>
    <name evidence="1" type="ORF">Pan241w_13250</name>
</gene>
<protein>
    <submittedName>
        <fullName evidence="1">Uncharacterized protein</fullName>
    </submittedName>
</protein>